<feature type="region of interest" description="Disordered" evidence="6">
    <location>
        <begin position="266"/>
        <end position="354"/>
    </location>
</feature>
<feature type="coiled-coil region" evidence="5">
    <location>
        <begin position="138"/>
        <end position="186"/>
    </location>
</feature>
<keyword evidence="8" id="KW-1185">Reference proteome</keyword>
<feature type="compositionally biased region" description="Basic and acidic residues" evidence="6">
    <location>
        <begin position="413"/>
        <end position="424"/>
    </location>
</feature>
<feature type="compositionally biased region" description="Polar residues" evidence="6">
    <location>
        <begin position="305"/>
        <end position="314"/>
    </location>
</feature>
<feature type="region of interest" description="Disordered" evidence="6">
    <location>
        <begin position="490"/>
        <end position="541"/>
    </location>
</feature>
<dbReference type="PANTHER" id="PTHR19423">
    <property type="entry name" value="SH3 DOMAIN-BINDING PROTEIN 5"/>
    <property type="match status" value="1"/>
</dbReference>
<feature type="compositionally biased region" description="Polar residues" evidence="6">
    <location>
        <begin position="502"/>
        <end position="521"/>
    </location>
</feature>
<protein>
    <recommendedName>
        <fullName evidence="4">SH3 domain-binding protein 5-like</fullName>
    </recommendedName>
</protein>
<evidence type="ECO:0000256" key="5">
    <source>
        <dbReference type="SAM" id="Coils"/>
    </source>
</evidence>
<comment type="similarity">
    <text evidence="1">Belongs to the SH3BP5 family.</text>
</comment>
<dbReference type="AlphaFoldDB" id="A0AA88YS63"/>
<feature type="region of interest" description="Disordered" evidence="6">
    <location>
        <begin position="612"/>
        <end position="631"/>
    </location>
</feature>
<evidence type="ECO:0000313" key="8">
    <source>
        <dbReference type="Proteomes" id="UP001186944"/>
    </source>
</evidence>
<dbReference type="EMBL" id="VSWD01000003">
    <property type="protein sequence ID" value="KAK3105836.1"/>
    <property type="molecule type" value="Genomic_DNA"/>
</dbReference>
<feature type="region of interest" description="Disordered" evidence="6">
    <location>
        <begin position="382"/>
        <end position="447"/>
    </location>
</feature>
<reference evidence="7" key="1">
    <citation type="submission" date="2019-08" db="EMBL/GenBank/DDBJ databases">
        <title>The improved chromosome-level genome for the pearl oyster Pinctada fucata martensii using PacBio sequencing and Hi-C.</title>
        <authorList>
            <person name="Zheng Z."/>
        </authorList>
    </citation>
    <scope>NUCLEOTIDE SEQUENCE</scope>
    <source>
        <strain evidence="7">ZZ-2019</strain>
        <tissue evidence="7">Adductor muscle</tissue>
    </source>
</reference>
<comment type="caution">
    <text evidence="7">The sequence shown here is derived from an EMBL/GenBank/DDBJ whole genome shotgun (WGS) entry which is preliminary data.</text>
</comment>
<gene>
    <name evidence="7" type="ORF">FSP39_006891</name>
</gene>
<dbReference type="Pfam" id="PF05276">
    <property type="entry name" value="SH3BP5"/>
    <property type="match status" value="1"/>
</dbReference>
<feature type="coiled-coil region" evidence="5">
    <location>
        <begin position="25"/>
        <end position="59"/>
    </location>
</feature>
<dbReference type="Proteomes" id="UP001186944">
    <property type="component" value="Unassembled WGS sequence"/>
</dbReference>
<feature type="coiled-coil region" evidence="5">
    <location>
        <begin position="216"/>
        <end position="264"/>
    </location>
</feature>
<dbReference type="GO" id="GO:0005085">
    <property type="term" value="F:guanyl-nucleotide exchange factor activity"/>
    <property type="evidence" value="ECO:0007669"/>
    <property type="project" value="UniProtKB-KW"/>
</dbReference>
<name>A0AA88YS63_PINIB</name>
<evidence type="ECO:0000256" key="2">
    <source>
        <dbReference type="ARBA" id="ARBA00022658"/>
    </source>
</evidence>
<evidence type="ECO:0000256" key="3">
    <source>
        <dbReference type="ARBA" id="ARBA00023054"/>
    </source>
</evidence>
<evidence type="ECO:0000313" key="7">
    <source>
        <dbReference type="EMBL" id="KAK3105836.1"/>
    </source>
</evidence>
<evidence type="ECO:0000256" key="6">
    <source>
        <dbReference type="SAM" id="MobiDB-lite"/>
    </source>
</evidence>
<proteinExistence type="inferred from homology"/>
<sequence>MADPDGRLSPACLDDLEDESLDPRIQGELERLNKASEEINKLELELDDARAGFRQALSDSTQKLNILAKKLGTCVDKARPYYDARMKAKEAHIDSQKAALRFERACSMHEAAKEMVQLAEQGYMCREQPSDPAWQEMLNHATMKVNEAEKERMESETDHRKTMIGFQDAEGRVQYLQRELKRAIAKSNLASRRSFLQMGDLVNQYNLCLLPYFEMKAKFNQTMEDQKRNISILEEDVSSAKTMYSEALRNLESISDEIHQQRIEKRRNEELGVRGAGVGSETPSPPPCRDHHTNEGHSEGMGSAHTYNPSSSQGFIPPSVIHASPDKSRTQSYRSAIDNRTDDGDPDFPVPSLESEYKALPDTRAFNEISRRSLPVVGTFGAYGRQDGQEESVDVFGSPPRDRTQSLRQHSTSPREELYNDLKYRSASLTESQYSTPSSGSPTRNRRKLQAGGLILKIDQAMDPLSGMYDTTQMKPTRLSQKSLTEKLSAGYDKSRGHDSDSVASTPGSRSGADFTSLNIPSTDRDDSDSESVVSTGPMLDDDQVGFLTMEFTDKANLTDVDNHDKGKDWGSMTLPPKLSHLEHYIHRRESESKPDNDGTVEKEVWTECIKDNQEQMSEPEESESAVVTPT</sequence>
<dbReference type="PANTHER" id="PTHR19423:SF8">
    <property type="entry name" value="SH3 DOMAIN-BINDING PROTEIN 5-LIKE"/>
    <property type="match status" value="1"/>
</dbReference>
<keyword evidence="2" id="KW-0344">Guanine-nucleotide releasing factor</keyword>
<keyword evidence="3 5" id="KW-0175">Coiled coil</keyword>
<evidence type="ECO:0000256" key="4">
    <source>
        <dbReference type="ARBA" id="ARBA00040366"/>
    </source>
</evidence>
<dbReference type="GO" id="GO:0005737">
    <property type="term" value="C:cytoplasm"/>
    <property type="evidence" value="ECO:0007669"/>
    <property type="project" value="TreeGrafter"/>
</dbReference>
<feature type="region of interest" description="Disordered" evidence="6">
    <location>
        <begin position="1"/>
        <end position="20"/>
    </location>
</feature>
<evidence type="ECO:0000256" key="1">
    <source>
        <dbReference type="ARBA" id="ARBA00007796"/>
    </source>
</evidence>
<dbReference type="GO" id="GO:0035556">
    <property type="term" value="P:intracellular signal transduction"/>
    <property type="evidence" value="ECO:0007669"/>
    <property type="project" value="InterPro"/>
</dbReference>
<accession>A0AA88YS63</accession>
<feature type="compositionally biased region" description="Basic and acidic residues" evidence="6">
    <location>
        <begin position="288"/>
        <end position="298"/>
    </location>
</feature>
<organism evidence="7 8">
    <name type="scientific">Pinctada imbricata</name>
    <name type="common">Atlantic pearl-oyster</name>
    <name type="synonym">Pinctada martensii</name>
    <dbReference type="NCBI Taxonomy" id="66713"/>
    <lineage>
        <taxon>Eukaryota</taxon>
        <taxon>Metazoa</taxon>
        <taxon>Spiralia</taxon>
        <taxon>Lophotrochozoa</taxon>
        <taxon>Mollusca</taxon>
        <taxon>Bivalvia</taxon>
        <taxon>Autobranchia</taxon>
        <taxon>Pteriomorphia</taxon>
        <taxon>Pterioida</taxon>
        <taxon>Pterioidea</taxon>
        <taxon>Pteriidae</taxon>
        <taxon>Pinctada</taxon>
    </lineage>
</organism>
<feature type="compositionally biased region" description="Polar residues" evidence="6">
    <location>
        <begin position="427"/>
        <end position="443"/>
    </location>
</feature>
<dbReference type="GO" id="GO:0004860">
    <property type="term" value="F:protein kinase inhibitor activity"/>
    <property type="evidence" value="ECO:0007669"/>
    <property type="project" value="TreeGrafter"/>
</dbReference>
<dbReference type="InterPro" id="IPR007940">
    <property type="entry name" value="SH3BP5"/>
</dbReference>